<evidence type="ECO:0000259" key="9">
    <source>
        <dbReference type="PROSITE" id="PS50157"/>
    </source>
</evidence>
<evidence type="ECO:0000313" key="11">
    <source>
        <dbReference type="RefSeq" id="XP_015610051.1"/>
    </source>
</evidence>
<dbReference type="GO" id="GO:0007423">
    <property type="term" value="P:sensory organ development"/>
    <property type="evidence" value="ECO:0007669"/>
    <property type="project" value="UniProtKB-ARBA"/>
</dbReference>
<keyword evidence="3" id="KW-0479">Metal-binding</keyword>
<dbReference type="SUPFAM" id="SSF57667">
    <property type="entry name" value="beta-beta-alpha zinc fingers"/>
    <property type="match status" value="1"/>
</dbReference>
<dbReference type="PROSITE" id="PS50157">
    <property type="entry name" value="ZINC_FINGER_C2H2_2"/>
    <property type="match status" value="2"/>
</dbReference>
<dbReference type="KEGG" id="ccin:107274944"/>
<keyword evidence="2" id="KW-0217">Developmental protein</keyword>
<feature type="region of interest" description="Disordered" evidence="7">
    <location>
        <begin position="557"/>
        <end position="606"/>
    </location>
</feature>
<evidence type="ECO:0000313" key="17">
    <source>
        <dbReference type="RefSeq" id="XP_024935541.1"/>
    </source>
</evidence>
<reference evidence="11 12" key="1">
    <citation type="submission" date="2025-04" db="UniProtKB">
        <authorList>
            <consortium name="RefSeq"/>
        </authorList>
    </citation>
    <scope>IDENTIFICATION</scope>
</reference>
<evidence type="ECO:0000256" key="3">
    <source>
        <dbReference type="ARBA" id="ARBA00022723"/>
    </source>
</evidence>
<dbReference type="PROSITE" id="PS00028">
    <property type="entry name" value="ZINC_FINGER_C2H2_1"/>
    <property type="match status" value="1"/>
</dbReference>
<feature type="domain" description="C2H2-type" evidence="9">
    <location>
        <begin position="336"/>
        <end position="364"/>
    </location>
</feature>
<dbReference type="RefSeq" id="XP_024935538.1">
    <property type="nucleotide sequence ID" value="XM_025079770.1"/>
</dbReference>
<dbReference type="FunFam" id="3.30.710.10:FF:000118">
    <property type="entry name" value="Abrupt, isoform B"/>
    <property type="match status" value="1"/>
</dbReference>
<dbReference type="GO" id="GO:0008270">
    <property type="term" value="F:zinc ion binding"/>
    <property type="evidence" value="ECO:0007669"/>
    <property type="project" value="UniProtKB-KW"/>
</dbReference>
<feature type="compositionally biased region" description="Acidic residues" evidence="7">
    <location>
        <begin position="582"/>
        <end position="600"/>
    </location>
</feature>
<dbReference type="RefSeq" id="XP_024935542.1">
    <property type="nucleotide sequence ID" value="XM_025079774.1"/>
</dbReference>
<protein>
    <submittedName>
        <fullName evidence="11 12">Protein abrupt isoform X1</fullName>
    </submittedName>
</protein>
<dbReference type="RefSeq" id="XP_024935539.1">
    <property type="nucleotide sequence ID" value="XM_025079771.1"/>
</dbReference>
<dbReference type="InterPro" id="IPR036236">
    <property type="entry name" value="Znf_C2H2_sf"/>
</dbReference>
<dbReference type="InterPro" id="IPR013087">
    <property type="entry name" value="Znf_C2H2_type"/>
</dbReference>
<name>A0AAJ7CGJ2_CEPCN</name>
<evidence type="ECO:0000256" key="7">
    <source>
        <dbReference type="SAM" id="MobiDB-lite"/>
    </source>
</evidence>
<gene>
    <name evidence="11 12 13 14 15 16 17 18 19" type="primary">LOC107274944</name>
</gene>
<dbReference type="InterPro" id="IPR011333">
    <property type="entry name" value="SKP1/BTB/POZ_sf"/>
</dbReference>
<evidence type="ECO:0000313" key="13">
    <source>
        <dbReference type="RefSeq" id="XP_015610055.1"/>
    </source>
</evidence>
<dbReference type="GO" id="GO:0006357">
    <property type="term" value="P:regulation of transcription by RNA polymerase II"/>
    <property type="evidence" value="ECO:0007669"/>
    <property type="project" value="TreeGrafter"/>
</dbReference>
<evidence type="ECO:0000313" key="15">
    <source>
        <dbReference type="RefSeq" id="XP_024935539.1"/>
    </source>
</evidence>
<proteinExistence type="predicted"/>
<dbReference type="RefSeq" id="XP_015610051.1">
    <property type="nucleotide sequence ID" value="XM_015754565.2"/>
</dbReference>
<evidence type="ECO:0000313" key="19">
    <source>
        <dbReference type="RefSeq" id="XP_024935543.1"/>
    </source>
</evidence>
<comment type="subcellular location">
    <subcellularLocation>
        <location evidence="1">Nucleus</location>
    </subcellularLocation>
</comment>
<dbReference type="InterPro" id="IPR051095">
    <property type="entry name" value="Dros_DevTransReg"/>
</dbReference>
<feature type="compositionally biased region" description="Polar residues" evidence="7">
    <location>
        <begin position="139"/>
        <end position="157"/>
    </location>
</feature>
<evidence type="ECO:0000313" key="10">
    <source>
        <dbReference type="Proteomes" id="UP000694920"/>
    </source>
</evidence>
<dbReference type="InterPro" id="IPR000210">
    <property type="entry name" value="BTB/POZ_dom"/>
</dbReference>
<feature type="region of interest" description="Disordered" evidence="7">
    <location>
        <begin position="129"/>
        <end position="190"/>
    </location>
</feature>
<keyword evidence="6" id="KW-0863">Zinc-finger</keyword>
<dbReference type="GO" id="GO:0048813">
    <property type="term" value="P:dendrite morphogenesis"/>
    <property type="evidence" value="ECO:0007669"/>
    <property type="project" value="UniProtKB-ARBA"/>
</dbReference>
<dbReference type="Pfam" id="PF00096">
    <property type="entry name" value="zf-C2H2"/>
    <property type="match status" value="1"/>
</dbReference>
<dbReference type="Pfam" id="PF00651">
    <property type="entry name" value="BTB"/>
    <property type="match status" value="1"/>
</dbReference>
<feature type="compositionally biased region" description="Polar residues" evidence="7">
    <location>
        <begin position="208"/>
        <end position="229"/>
    </location>
</feature>
<evidence type="ECO:0000256" key="6">
    <source>
        <dbReference type="PROSITE-ProRule" id="PRU00042"/>
    </source>
</evidence>
<keyword evidence="6" id="KW-0862">Zinc</keyword>
<dbReference type="PROSITE" id="PS50097">
    <property type="entry name" value="BTB"/>
    <property type="match status" value="1"/>
</dbReference>
<dbReference type="SUPFAM" id="SSF54695">
    <property type="entry name" value="POZ domain"/>
    <property type="match status" value="1"/>
</dbReference>
<feature type="region of interest" description="Disordered" evidence="7">
    <location>
        <begin position="396"/>
        <end position="431"/>
    </location>
</feature>
<evidence type="ECO:0000256" key="5">
    <source>
        <dbReference type="ARBA" id="ARBA00023242"/>
    </source>
</evidence>
<accession>A0AAJ7CGJ2</accession>
<dbReference type="Gene3D" id="3.30.710.10">
    <property type="entry name" value="Potassium Channel Kv1.1, Chain A"/>
    <property type="match status" value="1"/>
</dbReference>
<feature type="domain" description="BTB" evidence="8">
    <location>
        <begin position="39"/>
        <end position="104"/>
    </location>
</feature>
<evidence type="ECO:0000313" key="14">
    <source>
        <dbReference type="RefSeq" id="XP_024935538.1"/>
    </source>
</evidence>
<sequence length="606" mass="65058">MAASSSSSSGEQQYSLRWNDFHSSILSSFRHLRDEEDFVDVTLACDSSSFTAHKVVLSACSPYFRRLLKANPCQHPIVILRDVASSDMESLLRFMYHGEVHVGQEQLAAFLKTAQMLQVRGLADVNSGAAASKIPPAPTSSANNGSAPTTPRNSWQDNGRGDLNESGLSPPPEKRPRSYSPPLGNHVEQKPDLQDSLLGQALEGGPTIHTTPTNNIQAQSTGEDSNSLSDNEEDMSNNESILNSVKTEPSDLLNDSMEHHRSTFPAALLGLQGLMPGPSGIHAANQDPNYVARRGLDMMRVRATDPRPCPKCGKIYRSAHTLRTHLEDKHTICPGYRCVLCGTVAKSRNSLHSHMSRQHRGISTKDLPVLPMPSPFDPELASRLLAKAGVKVSPAELRARASPTGPRRGDMRLELPRGAPSEAGSSVCGGDDPEDLTLPLSLRYGSPTPNNNTVITKVSKTATAIAAKSMDTMHGSREPNTAPLHPPGHPGPGHHNSATGSAILDTYLQFIAENSGLTMGLSPEQAAAVAAAHAAKMAHMSAMDKLGGRGIEDYPIIGRDEGRGPGVVHEDRQELQGHTPMEEAESSGGEEDDFSENEEPEVVKAE</sequence>
<dbReference type="GeneID" id="107274944"/>
<feature type="region of interest" description="Disordered" evidence="7">
    <location>
        <begin position="202"/>
        <end position="237"/>
    </location>
</feature>
<dbReference type="RefSeq" id="XP_015610054.1">
    <property type="nucleotide sequence ID" value="XM_015754568.2"/>
</dbReference>
<keyword evidence="4" id="KW-0677">Repeat</keyword>
<keyword evidence="10" id="KW-1185">Reference proteome</keyword>
<keyword evidence="5" id="KW-0539">Nucleus</keyword>
<organism evidence="10 11">
    <name type="scientific">Cephus cinctus</name>
    <name type="common">Wheat stem sawfly</name>
    <dbReference type="NCBI Taxonomy" id="211228"/>
    <lineage>
        <taxon>Eukaryota</taxon>
        <taxon>Metazoa</taxon>
        <taxon>Ecdysozoa</taxon>
        <taxon>Arthropoda</taxon>
        <taxon>Hexapoda</taxon>
        <taxon>Insecta</taxon>
        <taxon>Pterygota</taxon>
        <taxon>Neoptera</taxon>
        <taxon>Endopterygota</taxon>
        <taxon>Hymenoptera</taxon>
        <taxon>Cephoidea</taxon>
        <taxon>Cephidae</taxon>
        <taxon>Cephus</taxon>
    </lineage>
</organism>
<evidence type="ECO:0000259" key="8">
    <source>
        <dbReference type="PROSITE" id="PS50097"/>
    </source>
</evidence>
<dbReference type="SMART" id="SM00355">
    <property type="entry name" value="ZnF_C2H2"/>
    <property type="match status" value="2"/>
</dbReference>
<evidence type="ECO:0000256" key="4">
    <source>
        <dbReference type="ARBA" id="ARBA00022737"/>
    </source>
</evidence>
<dbReference type="RefSeq" id="XP_024935541.1">
    <property type="nucleotide sequence ID" value="XM_025079773.1"/>
</dbReference>
<evidence type="ECO:0000256" key="1">
    <source>
        <dbReference type="ARBA" id="ARBA00004123"/>
    </source>
</evidence>
<dbReference type="CDD" id="cd18315">
    <property type="entry name" value="BTB_POZ_BAB-like"/>
    <property type="match status" value="1"/>
</dbReference>
<dbReference type="SMART" id="SM00225">
    <property type="entry name" value="BTB"/>
    <property type="match status" value="1"/>
</dbReference>
<evidence type="ECO:0000313" key="16">
    <source>
        <dbReference type="RefSeq" id="XP_024935540.1"/>
    </source>
</evidence>
<dbReference type="GO" id="GO:0005634">
    <property type="term" value="C:nucleus"/>
    <property type="evidence" value="ECO:0007669"/>
    <property type="project" value="UniProtKB-SubCell"/>
</dbReference>
<dbReference type="RefSeq" id="XP_015610055.1">
    <property type="nucleotide sequence ID" value="XM_015754569.2"/>
</dbReference>
<dbReference type="Proteomes" id="UP000694920">
    <property type="component" value="Unplaced"/>
</dbReference>
<dbReference type="PANTHER" id="PTHR23110:SF98">
    <property type="entry name" value="PRE-LOLA-G, ISOFORM C-RELATED"/>
    <property type="match status" value="1"/>
</dbReference>
<dbReference type="GO" id="GO:0061061">
    <property type="term" value="P:muscle structure development"/>
    <property type="evidence" value="ECO:0007669"/>
    <property type="project" value="UniProtKB-ARBA"/>
</dbReference>
<evidence type="ECO:0000313" key="18">
    <source>
        <dbReference type="RefSeq" id="XP_024935542.1"/>
    </source>
</evidence>
<evidence type="ECO:0000313" key="12">
    <source>
        <dbReference type="RefSeq" id="XP_015610054.1"/>
    </source>
</evidence>
<evidence type="ECO:0000256" key="2">
    <source>
        <dbReference type="ARBA" id="ARBA00022473"/>
    </source>
</evidence>
<dbReference type="GO" id="GO:0030707">
    <property type="term" value="P:follicle cell of egg chamber development"/>
    <property type="evidence" value="ECO:0007669"/>
    <property type="project" value="UniProtKB-ARBA"/>
</dbReference>
<feature type="region of interest" description="Disordered" evidence="7">
    <location>
        <begin position="473"/>
        <end position="496"/>
    </location>
</feature>
<dbReference type="RefSeq" id="XP_024935543.1">
    <property type="nucleotide sequence ID" value="XM_025079775.1"/>
</dbReference>
<dbReference type="Gene3D" id="3.30.160.60">
    <property type="entry name" value="Classic Zinc Finger"/>
    <property type="match status" value="1"/>
</dbReference>
<dbReference type="PANTHER" id="PTHR23110">
    <property type="entry name" value="BTB DOMAIN TRANSCRIPTION FACTOR"/>
    <property type="match status" value="1"/>
</dbReference>
<dbReference type="RefSeq" id="XP_024935540.1">
    <property type="nucleotide sequence ID" value="XM_025079772.1"/>
</dbReference>
<dbReference type="AlphaFoldDB" id="A0AAJ7CGJ2"/>
<feature type="compositionally biased region" description="Basic and acidic residues" evidence="7">
    <location>
        <begin position="557"/>
        <end position="575"/>
    </location>
</feature>
<feature type="domain" description="C2H2-type" evidence="9">
    <location>
        <begin position="307"/>
        <end position="331"/>
    </location>
</feature>